<dbReference type="InterPro" id="IPR044824">
    <property type="entry name" value="MAIN-like"/>
</dbReference>
<dbReference type="PANTHER" id="PTHR46033:SF80">
    <property type="entry name" value="PROTEIN MAIN-LIKE 2-LIKE"/>
    <property type="match status" value="1"/>
</dbReference>
<name>A0AAV9BPT4_ACOGR</name>
<evidence type="ECO:0000313" key="3">
    <source>
        <dbReference type="Proteomes" id="UP001179952"/>
    </source>
</evidence>
<accession>A0AAV9BPT4</accession>
<organism evidence="2 3">
    <name type="scientific">Acorus gramineus</name>
    <name type="common">Dwarf sweet flag</name>
    <dbReference type="NCBI Taxonomy" id="55184"/>
    <lineage>
        <taxon>Eukaryota</taxon>
        <taxon>Viridiplantae</taxon>
        <taxon>Streptophyta</taxon>
        <taxon>Embryophyta</taxon>
        <taxon>Tracheophyta</taxon>
        <taxon>Spermatophyta</taxon>
        <taxon>Magnoliopsida</taxon>
        <taxon>Liliopsida</taxon>
        <taxon>Acoraceae</taxon>
        <taxon>Acorus</taxon>
    </lineage>
</organism>
<dbReference type="PANTHER" id="PTHR46033">
    <property type="entry name" value="PROTEIN MAIN-LIKE 2"/>
    <property type="match status" value="1"/>
</dbReference>
<gene>
    <name evidence="2" type="ORF">QJS04_geneDACA023077</name>
</gene>
<reference evidence="2" key="1">
    <citation type="journal article" date="2023" name="Nat. Commun.">
        <title>Diploid and tetraploid genomes of Acorus and the evolution of monocots.</title>
        <authorList>
            <person name="Ma L."/>
            <person name="Liu K.W."/>
            <person name="Li Z."/>
            <person name="Hsiao Y.Y."/>
            <person name="Qi Y."/>
            <person name="Fu T."/>
            <person name="Tang G.D."/>
            <person name="Zhang D."/>
            <person name="Sun W.H."/>
            <person name="Liu D.K."/>
            <person name="Li Y."/>
            <person name="Chen G.Z."/>
            <person name="Liu X.D."/>
            <person name="Liao X.Y."/>
            <person name="Jiang Y.T."/>
            <person name="Yu X."/>
            <person name="Hao Y."/>
            <person name="Huang J."/>
            <person name="Zhao X.W."/>
            <person name="Ke S."/>
            <person name="Chen Y.Y."/>
            <person name="Wu W.L."/>
            <person name="Hsu J.L."/>
            <person name="Lin Y.F."/>
            <person name="Huang M.D."/>
            <person name="Li C.Y."/>
            <person name="Huang L."/>
            <person name="Wang Z.W."/>
            <person name="Zhao X."/>
            <person name="Zhong W.Y."/>
            <person name="Peng D.H."/>
            <person name="Ahmad S."/>
            <person name="Lan S."/>
            <person name="Zhang J.S."/>
            <person name="Tsai W.C."/>
            <person name="Van de Peer Y."/>
            <person name="Liu Z.J."/>
        </authorList>
    </citation>
    <scope>NUCLEOTIDE SEQUENCE</scope>
    <source>
        <strain evidence="2">SCP</strain>
    </source>
</reference>
<dbReference type="AlphaFoldDB" id="A0AAV9BPT4"/>
<sequence length="267" mass="30163">MEWQGGSIPALSSTDQNHKGWNVEGESFTFMNKVKQSGLWPLVEYNFMTLNSPIITAMVERWHLKTNSFYFPFGEMTITLNDVTQIVGIPVMGKAIYGSTSMDIDEAAELVKECLNLSMTEIREELRLHNGCALKLKWLRGKLANKSSLLPEQHIDFVVRGYLLFVLGCTIFSDKTGSTVPTSYLRYLVDVQNTHTFGWEAVALAHLYRQLGIASRANCKQISGYGCTSIFLSSVLHQVLHTLTRVLELIDGYDVVIFQGCRRIQLR</sequence>
<keyword evidence="3" id="KW-1185">Reference proteome</keyword>
<dbReference type="Proteomes" id="UP001179952">
    <property type="component" value="Unassembled WGS sequence"/>
</dbReference>
<dbReference type="Pfam" id="PF10536">
    <property type="entry name" value="PMD"/>
    <property type="match status" value="1"/>
</dbReference>
<reference evidence="2" key="2">
    <citation type="submission" date="2023-06" db="EMBL/GenBank/DDBJ databases">
        <authorList>
            <person name="Ma L."/>
            <person name="Liu K.-W."/>
            <person name="Li Z."/>
            <person name="Hsiao Y.-Y."/>
            <person name="Qi Y."/>
            <person name="Fu T."/>
            <person name="Tang G."/>
            <person name="Zhang D."/>
            <person name="Sun W.-H."/>
            <person name="Liu D.-K."/>
            <person name="Li Y."/>
            <person name="Chen G.-Z."/>
            <person name="Liu X.-D."/>
            <person name="Liao X.-Y."/>
            <person name="Jiang Y.-T."/>
            <person name="Yu X."/>
            <person name="Hao Y."/>
            <person name="Huang J."/>
            <person name="Zhao X.-W."/>
            <person name="Ke S."/>
            <person name="Chen Y.-Y."/>
            <person name="Wu W.-L."/>
            <person name="Hsu J.-L."/>
            <person name="Lin Y.-F."/>
            <person name="Huang M.-D."/>
            <person name="Li C.-Y."/>
            <person name="Huang L."/>
            <person name="Wang Z.-W."/>
            <person name="Zhao X."/>
            <person name="Zhong W.-Y."/>
            <person name="Peng D.-H."/>
            <person name="Ahmad S."/>
            <person name="Lan S."/>
            <person name="Zhang J.-S."/>
            <person name="Tsai W.-C."/>
            <person name="Van De Peer Y."/>
            <person name="Liu Z.-J."/>
        </authorList>
    </citation>
    <scope>NUCLEOTIDE SEQUENCE</scope>
    <source>
        <strain evidence="2">SCP</strain>
        <tissue evidence="2">Leaves</tissue>
    </source>
</reference>
<evidence type="ECO:0000259" key="1">
    <source>
        <dbReference type="Pfam" id="PF10536"/>
    </source>
</evidence>
<protein>
    <recommendedName>
        <fullName evidence="1">Aminotransferase-like plant mobile domain-containing protein</fullName>
    </recommendedName>
</protein>
<comment type="caution">
    <text evidence="2">The sequence shown here is derived from an EMBL/GenBank/DDBJ whole genome shotgun (WGS) entry which is preliminary data.</text>
</comment>
<dbReference type="EMBL" id="JAUJYN010000002">
    <property type="protein sequence ID" value="KAK1278401.1"/>
    <property type="molecule type" value="Genomic_DNA"/>
</dbReference>
<proteinExistence type="predicted"/>
<feature type="domain" description="Aminotransferase-like plant mobile" evidence="1">
    <location>
        <begin position="42"/>
        <end position="224"/>
    </location>
</feature>
<evidence type="ECO:0000313" key="2">
    <source>
        <dbReference type="EMBL" id="KAK1278401.1"/>
    </source>
</evidence>
<dbReference type="GO" id="GO:0010073">
    <property type="term" value="P:meristem maintenance"/>
    <property type="evidence" value="ECO:0007669"/>
    <property type="project" value="InterPro"/>
</dbReference>
<dbReference type="InterPro" id="IPR019557">
    <property type="entry name" value="AminoTfrase-like_pln_mobile"/>
</dbReference>